<comment type="similarity">
    <text evidence="1">Belongs to the N(4)/N(6)-methyltransferase family.</text>
</comment>
<evidence type="ECO:0000256" key="1">
    <source>
        <dbReference type="ARBA" id="ARBA00006594"/>
    </source>
</evidence>
<dbReference type="InterPro" id="IPR002052">
    <property type="entry name" value="DNA_methylase_N6_adenine_CS"/>
</dbReference>
<organism evidence="7 8">
    <name type="scientific">Micromonospora kangleipakensis</name>
    <dbReference type="NCBI Taxonomy" id="1077942"/>
    <lineage>
        <taxon>Bacteria</taxon>
        <taxon>Bacillati</taxon>
        <taxon>Actinomycetota</taxon>
        <taxon>Actinomycetes</taxon>
        <taxon>Micromonosporales</taxon>
        <taxon>Micromonosporaceae</taxon>
        <taxon>Micromonospora</taxon>
    </lineage>
</organism>
<dbReference type="GO" id="GO:0032259">
    <property type="term" value="P:methylation"/>
    <property type="evidence" value="ECO:0007669"/>
    <property type="project" value="UniProtKB-KW"/>
</dbReference>
<evidence type="ECO:0000313" key="8">
    <source>
        <dbReference type="Proteomes" id="UP000294114"/>
    </source>
</evidence>
<evidence type="ECO:0000256" key="5">
    <source>
        <dbReference type="SAM" id="MobiDB-lite"/>
    </source>
</evidence>
<evidence type="ECO:0000256" key="2">
    <source>
        <dbReference type="ARBA" id="ARBA00022603"/>
    </source>
</evidence>
<sequence>MPPRKRTPGKSAAPIPVQSVHHLAAKRSNIPTADLQSFVADDEKSPKTVEYPRPLLYPRDPDADPQLVWRGKDDQDAEPLTVASVPVYIQEKIEPQALIENLRDTAGGGAAEPELTLFDDFDGLNFTELVDFYQHNANWSNRLVLGDSLLVMTSLAEKEALAGKVQMIYMDPPYGIKFNSNWQVSTRKREVQDSKQADLTRQPEQIRAFRDTWKRGVHSFLAYVRERLVVAHDLLNESGSVFVQIGDENVHLVRSVLDEVFGGENFISLITFAKTSGATGEFLGGVSDYLLWYGKDRSQTKYRQLYLEKFLGGSGAGEYNWVELADGTRRGLTAAERAGAETLPADARLFRFDNLTSASIGREKGEGAASWFAVSLEGKEYRPASNRRWSTNEDGMERLRLAGRLHPRANSVAYVRYLDDFPAYPISDLWTDTVIAGRPGEKVYVVQTSPKVVERCLLMTTDPGDLVLDPTSGSGTTAFVAEQHGRRWIAIDTSRVAMTLARTRLMSARFPHYLLRDSTEGAAKESELTGYYVEPTSGHDVRRGFVYKRIPHVSLKSIAQNPAIKDGMTRDQVRRLIEQHADQELLYAQPYEDARRVRVAGPFTVESLAPHRVIDPDEDRPVSQQTAEGELSEGYEQTILENLRKGGVQNTVKSERLVFDRLEAFAGSWLQAAGEYTTEDGLTRRVAVSLGPQYGTVGPDQIKEAAIEAVRGAGFDMLLVLGFAFDARAAEIAKEFTPAEEGTFSTQAELKMGRLPVSLVRMNPDLVMGDALLKNTGAGNLFMVFGEPDVEMRRADQPNHLQVEIHGVDVFDPTTGTVRSHSTDDIACWFIDTNYNSESFFVRHAYFTGADEPYKRLQQALRAEIDEDVWASMYSTVSRPFLKPTTGKIAVKVINHFGDEVLKVYEVGG</sequence>
<evidence type="ECO:0000259" key="6">
    <source>
        <dbReference type="Pfam" id="PF01555"/>
    </source>
</evidence>
<reference evidence="7 8" key="1">
    <citation type="submission" date="2019-02" db="EMBL/GenBank/DDBJ databases">
        <title>Sequencing the genomes of 1000 actinobacteria strains.</title>
        <authorList>
            <person name="Klenk H.-P."/>
        </authorList>
    </citation>
    <scope>NUCLEOTIDE SEQUENCE [LARGE SCALE GENOMIC DNA]</scope>
    <source>
        <strain evidence="7 8">DSM 45612</strain>
    </source>
</reference>
<dbReference type="Proteomes" id="UP000294114">
    <property type="component" value="Unassembled WGS sequence"/>
</dbReference>
<evidence type="ECO:0000313" key="7">
    <source>
        <dbReference type="EMBL" id="RZU77622.1"/>
    </source>
</evidence>
<feature type="domain" description="DNA methylase N-4/N-6" evidence="6">
    <location>
        <begin position="165"/>
        <end position="500"/>
    </location>
</feature>
<dbReference type="AlphaFoldDB" id="A0A4Q8BHV3"/>
<name>A0A4Q8BHV3_9ACTN</name>
<dbReference type="InterPro" id="IPR029063">
    <property type="entry name" value="SAM-dependent_MTases_sf"/>
</dbReference>
<dbReference type="EMBL" id="SHLD01000001">
    <property type="protein sequence ID" value="RZU77622.1"/>
    <property type="molecule type" value="Genomic_DNA"/>
</dbReference>
<proteinExistence type="inferred from homology"/>
<evidence type="ECO:0000256" key="4">
    <source>
        <dbReference type="ARBA" id="ARBA00022691"/>
    </source>
</evidence>
<keyword evidence="4" id="KW-0949">S-adenosyl-L-methionine</keyword>
<keyword evidence="2 7" id="KW-0489">Methyltransferase</keyword>
<evidence type="ECO:0000256" key="3">
    <source>
        <dbReference type="ARBA" id="ARBA00022679"/>
    </source>
</evidence>
<accession>A0A4Q8BHV3</accession>
<dbReference type="GO" id="GO:0008170">
    <property type="term" value="F:N-methyltransferase activity"/>
    <property type="evidence" value="ECO:0007669"/>
    <property type="project" value="InterPro"/>
</dbReference>
<dbReference type="SUPFAM" id="SSF53335">
    <property type="entry name" value="S-adenosyl-L-methionine-dependent methyltransferases"/>
    <property type="match status" value="1"/>
</dbReference>
<dbReference type="GO" id="GO:0003677">
    <property type="term" value="F:DNA binding"/>
    <property type="evidence" value="ECO:0007669"/>
    <property type="project" value="InterPro"/>
</dbReference>
<dbReference type="InterPro" id="IPR002941">
    <property type="entry name" value="DNA_methylase_N4/N6"/>
</dbReference>
<dbReference type="RefSeq" id="WP_130339113.1">
    <property type="nucleotide sequence ID" value="NZ_SHLD01000001.1"/>
</dbReference>
<feature type="region of interest" description="Disordered" evidence="5">
    <location>
        <begin position="31"/>
        <end position="57"/>
    </location>
</feature>
<dbReference type="OrthoDB" id="9773060at2"/>
<comment type="caution">
    <text evidence="7">The sequence shown here is derived from an EMBL/GenBank/DDBJ whole genome shotgun (WGS) entry which is preliminary data.</text>
</comment>
<keyword evidence="8" id="KW-1185">Reference proteome</keyword>
<dbReference type="InterPro" id="IPR002295">
    <property type="entry name" value="N4/N6-MTase_EcoPI_Mod-like"/>
</dbReference>
<dbReference type="PRINTS" id="PR00506">
    <property type="entry name" value="D21N6MTFRASE"/>
</dbReference>
<keyword evidence="3 7" id="KW-0808">Transferase</keyword>
<dbReference type="PROSITE" id="PS00092">
    <property type="entry name" value="N6_MTASE"/>
    <property type="match status" value="1"/>
</dbReference>
<dbReference type="Pfam" id="PF01555">
    <property type="entry name" value="N6_N4_Mtase"/>
    <property type="match status" value="1"/>
</dbReference>
<protein>
    <submittedName>
        <fullName evidence="7">Adenine-specific DNA-methyltransferase</fullName>
    </submittedName>
</protein>
<gene>
    <name evidence="7" type="ORF">EV384_6354</name>
</gene>
<dbReference type="Gene3D" id="3.40.50.150">
    <property type="entry name" value="Vaccinia Virus protein VP39"/>
    <property type="match status" value="1"/>
</dbReference>